<evidence type="ECO:0000313" key="2">
    <source>
        <dbReference type="EMBL" id="MFD2414865.1"/>
    </source>
</evidence>
<keyword evidence="3" id="KW-1185">Reference proteome</keyword>
<protein>
    <submittedName>
        <fullName evidence="2">NIPSNAP family protein</fullName>
    </submittedName>
</protein>
<gene>
    <name evidence="2" type="ORF">ACFSXZ_00805</name>
</gene>
<dbReference type="RefSeq" id="WP_378260131.1">
    <property type="nucleotide sequence ID" value="NZ_JBHUKR010000002.1"/>
</dbReference>
<feature type="domain" description="NIPSNAP" evidence="1">
    <location>
        <begin position="4"/>
        <end position="98"/>
    </location>
</feature>
<proteinExistence type="predicted"/>
<sequence>MILERRAYTLRPGAAEWFWDLQREFAGTSAMRRLLSHTVSYFETVAGAAEQIVHLHRFESLADWEDTYAELYRDHPADYFAQARQLLTAQENAFFKAAPGEPSAFTAGAWPVAQLDSELLVVEERRDLLPGRAPRYWEAVGVRSDSLGSFLSFSGQFHRVLTYTAVSGAPSPTEPGSGEVLGAVAPITYSAATTLLRPAPVATHRPAFEPHGA</sequence>
<dbReference type="Gene3D" id="3.30.70.100">
    <property type="match status" value="1"/>
</dbReference>
<dbReference type="SUPFAM" id="SSF54909">
    <property type="entry name" value="Dimeric alpha+beta barrel"/>
    <property type="match status" value="1"/>
</dbReference>
<dbReference type="InterPro" id="IPR011008">
    <property type="entry name" value="Dimeric_a/b-barrel"/>
</dbReference>
<dbReference type="Pfam" id="PF07978">
    <property type="entry name" value="NIPSNAP"/>
    <property type="match status" value="1"/>
</dbReference>
<evidence type="ECO:0000259" key="1">
    <source>
        <dbReference type="Pfam" id="PF07978"/>
    </source>
</evidence>
<comment type="caution">
    <text evidence="2">The sequence shown here is derived from an EMBL/GenBank/DDBJ whole genome shotgun (WGS) entry which is preliminary data.</text>
</comment>
<organism evidence="2 3">
    <name type="scientific">Amycolatopsis pigmentata</name>
    <dbReference type="NCBI Taxonomy" id="450801"/>
    <lineage>
        <taxon>Bacteria</taxon>
        <taxon>Bacillati</taxon>
        <taxon>Actinomycetota</taxon>
        <taxon>Actinomycetes</taxon>
        <taxon>Pseudonocardiales</taxon>
        <taxon>Pseudonocardiaceae</taxon>
        <taxon>Amycolatopsis</taxon>
    </lineage>
</organism>
<dbReference type="EMBL" id="JBHUKR010000002">
    <property type="protein sequence ID" value="MFD2414865.1"/>
    <property type="molecule type" value="Genomic_DNA"/>
</dbReference>
<evidence type="ECO:0000313" key="3">
    <source>
        <dbReference type="Proteomes" id="UP001597417"/>
    </source>
</evidence>
<dbReference type="InterPro" id="IPR012577">
    <property type="entry name" value="NIPSNAP"/>
</dbReference>
<dbReference type="Proteomes" id="UP001597417">
    <property type="component" value="Unassembled WGS sequence"/>
</dbReference>
<reference evidence="3" key="1">
    <citation type="journal article" date="2019" name="Int. J. Syst. Evol. Microbiol.">
        <title>The Global Catalogue of Microorganisms (GCM) 10K type strain sequencing project: providing services to taxonomists for standard genome sequencing and annotation.</title>
        <authorList>
            <consortium name="The Broad Institute Genomics Platform"/>
            <consortium name="The Broad Institute Genome Sequencing Center for Infectious Disease"/>
            <person name="Wu L."/>
            <person name="Ma J."/>
        </authorList>
    </citation>
    <scope>NUCLEOTIDE SEQUENCE [LARGE SCALE GENOMIC DNA]</scope>
    <source>
        <strain evidence="3">CGMCC 4.7645</strain>
    </source>
</reference>
<accession>A0ABW5FL38</accession>
<name>A0ABW5FL38_9PSEU</name>